<proteinExistence type="predicted"/>
<evidence type="ECO:0000256" key="1">
    <source>
        <dbReference type="SAM" id="Coils"/>
    </source>
</evidence>
<dbReference type="Proteomes" id="UP001354649">
    <property type="component" value="Unassembled WGS sequence"/>
</dbReference>
<dbReference type="AlphaFoldDB" id="A0ABD5JHX6"/>
<organism evidence="2 3">
    <name type="scientific">Streptomyces antimycoticus</name>
    <dbReference type="NCBI Taxonomy" id="68175"/>
    <lineage>
        <taxon>Bacteria</taxon>
        <taxon>Bacillati</taxon>
        <taxon>Actinomycetota</taxon>
        <taxon>Actinomycetes</taxon>
        <taxon>Kitasatosporales</taxon>
        <taxon>Streptomycetaceae</taxon>
        <taxon>Streptomyces</taxon>
        <taxon>Streptomyces violaceusniger group</taxon>
    </lineage>
</organism>
<keyword evidence="1" id="KW-0175">Coiled coil</keyword>
<dbReference type="EMBL" id="JAZBJQ010000029">
    <property type="protein sequence ID" value="MEE4588026.1"/>
    <property type="molecule type" value="Genomic_DNA"/>
</dbReference>
<dbReference type="RefSeq" id="WP_125755539.1">
    <property type="nucleotide sequence ID" value="NZ_JBEYSQ010000019.1"/>
</dbReference>
<dbReference type="Gene3D" id="1.10.287.1490">
    <property type="match status" value="1"/>
</dbReference>
<evidence type="ECO:0000313" key="2">
    <source>
        <dbReference type="EMBL" id="MEE4588026.1"/>
    </source>
</evidence>
<comment type="caution">
    <text evidence="2">The sequence shown here is derived from an EMBL/GenBank/DDBJ whole genome shotgun (WGS) entry which is preliminary data.</text>
</comment>
<sequence>MTSRVGVQPAGEVEPALGCRQERNVPDQLRAGDIERLATVNAAGSLLGFFRVGTCVFCGAEPEHRHPGHSTQETTQLHDAVQAESAKTTTLLTELLPTITDLSTQFDELRNNREALLRQADRLDADITTAEDQLSPLRTHMDELLAARSAVERELELHSRINEMQERRSKLDSEGAVKVARPAEHIPTRVLNAL</sequence>
<protein>
    <submittedName>
        <fullName evidence="2">Uncharacterized protein</fullName>
    </submittedName>
</protein>
<accession>A0ABD5JHX6</accession>
<feature type="coiled-coil region" evidence="1">
    <location>
        <begin position="99"/>
        <end position="133"/>
    </location>
</feature>
<gene>
    <name evidence="2" type="ORF">V2K49_33910</name>
</gene>
<evidence type="ECO:0000313" key="3">
    <source>
        <dbReference type="Proteomes" id="UP001354649"/>
    </source>
</evidence>
<name>A0ABD5JHX6_9ACTN</name>
<reference evidence="2 3" key="1">
    <citation type="submission" date="2023-11" db="EMBL/GenBank/DDBJ databases">
        <title>30 novel species of actinomycetes from the DSMZ collection.</title>
        <authorList>
            <person name="Nouioui I."/>
        </authorList>
    </citation>
    <scope>NUCLEOTIDE SEQUENCE [LARGE SCALE GENOMIC DNA]</scope>
    <source>
        <strain evidence="2 3">DSM 41602</strain>
    </source>
</reference>